<dbReference type="EMBL" id="OIVN01000941">
    <property type="protein sequence ID" value="SPC87726.1"/>
    <property type="molecule type" value="Genomic_DNA"/>
</dbReference>
<accession>A0A2N9FA02</accession>
<gene>
    <name evidence="2" type="ORF">FSB_LOCUS15608</name>
</gene>
<protein>
    <submittedName>
        <fullName evidence="2">Uncharacterized protein</fullName>
    </submittedName>
</protein>
<name>A0A2N9FA02_FAGSY</name>
<organism evidence="2">
    <name type="scientific">Fagus sylvatica</name>
    <name type="common">Beechnut</name>
    <dbReference type="NCBI Taxonomy" id="28930"/>
    <lineage>
        <taxon>Eukaryota</taxon>
        <taxon>Viridiplantae</taxon>
        <taxon>Streptophyta</taxon>
        <taxon>Embryophyta</taxon>
        <taxon>Tracheophyta</taxon>
        <taxon>Spermatophyta</taxon>
        <taxon>Magnoliopsida</taxon>
        <taxon>eudicotyledons</taxon>
        <taxon>Gunneridae</taxon>
        <taxon>Pentapetalae</taxon>
        <taxon>rosids</taxon>
        <taxon>fabids</taxon>
        <taxon>Fagales</taxon>
        <taxon>Fagaceae</taxon>
        <taxon>Fagus</taxon>
    </lineage>
</organism>
<evidence type="ECO:0000313" key="2">
    <source>
        <dbReference type="EMBL" id="SPC87726.1"/>
    </source>
</evidence>
<feature type="compositionally biased region" description="Low complexity" evidence="1">
    <location>
        <begin position="10"/>
        <end position="24"/>
    </location>
</feature>
<sequence>MEKSSKKSEPLSSSSKLGSKSGEGASPRFRVRRIRDRWVKSSVPKPEYRPIFRRFKLDPHHYAEAPSDSRLSKARFSLLRRSVVEFPTLH</sequence>
<evidence type="ECO:0000256" key="1">
    <source>
        <dbReference type="SAM" id="MobiDB-lite"/>
    </source>
</evidence>
<feature type="region of interest" description="Disordered" evidence="1">
    <location>
        <begin position="1"/>
        <end position="28"/>
    </location>
</feature>
<proteinExistence type="predicted"/>
<reference evidence="2" key="1">
    <citation type="submission" date="2018-02" db="EMBL/GenBank/DDBJ databases">
        <authorList>
            <person name="Cohen D.B."/>
            <person name="Kent A.D."/>
        </authorList>
    </citation>
    <scope>NUCLEOTIDE SEQUENCE</scope>
</reference>
<dbReference type="AlphaFoldDB" id="A0A2N9FA02"/>